<comment type="caution">
    <text evidence="1">The sequence shown here is derived from an EMBL/GenBank/DDBJ whole genome shotgun (WGS) entry which is preliminary data.</text>
</comment>
<organism evidence="1 2">
    <name type="scientific">Brassica napus</name>
    <name type="common">Rape</name>
    <dbReference type="NCBI Taxonomy" id="3708"/>
    <lineage>
        <taxon>Eukaryota</taxon>
        <taxon>Viridiplantae</taxon>
        <taxon>Streptophyta</taxon>
        <taxon>Embryophyta</taxon>
        <taxon>Tracheophyta</taxon>
        <taxon>Spermatophyta</taxon>
        <taxon>Magnoliopsida</taxon>
        <taxon>eudicotyledons</taxon>
        <taxon>Gunneridae</taxon>
        <taxon>Pentapetalae</taxon>
        <taxon>rosids</taxon>
        <taxon>malvids</taxon>
        <taxon>Brassicales</taxon>
        <taxon>Brassicaceae</taxon>
        <taxon>Brassiceae</taxon>
        <taxon>Brassica</taxon>
    </lineage>
</organism>
<gene>
    <name evidence="1" type="ORF">HID58_093751</name>
</gene>
<evidence type="ECO:0000313" key="1">
    <source>
        <dbReference type="EMBL" id="KAH0852735.1"/>
    </source>
</evidence>
<name>A0ABQ7XCM3_BRANA</name>
<keyword evidence="2" id="KW-1185">Reference proteome</keyword>
<dbReference type="EMBL" id="JAGKQM010000986">
    <property type="protein sequence ID" value="KAH0852735.1"/>
    <property type="molecule type" value="Genomic_DNA"/>
</dbReference>
<accession>A0ABQ7XCM3</accession>
<sequence length="78" mass="8504">MVRSIKWNQEVALVARRFKQELAPVCGKYGIGCSGPRQAGHSWKGRARQGCVSGQLNGQIHKLSSPYFPSSNQANTSS</sequence>
<protein>
    <submittedName>
        <fullName evidence="1">Uncharacterized protein</fullName>
    </submittedName>
</protein>
<dbReference type="Proteomes" id="UP000824890">
    <property type="component" value="Unassembled WGS sequence"/>
</dbReference>
<evidence type="ECO:0000313" key="2">
    <source>
        <dbReference type="Proteomes" id="UP000824890"/>
    </source>
</evidence>
<proteinExistence type="predicted"/>
<reference evidence="1 2" key="1">
    <citation type="submission" date="2021-05" db="EMBL/GenBank/DDBJ databases">
        <title>Genome Assembly of Synthetic Allotetraploid Brassica napus Reveals Homoeologous Exchanges between Subgenomes.</title>
        <authorList>
            <person name="Davis J.T."/>
        </authorList>
    </citation>
    <scope>NUCLEOTIDE SEQUENCE [LARGE SCALE GENOMIC DNA]</scope>
    <source>
        <strain evidence="2">cv. Da-Ae</strain>
        <tissue evidence="1">Seedling</tissue>
    </source>
</reference>